<dbReference type="Gene3D" id="1.10.3210.10">
    <property type="entry name" value="Hypothetical protein af1432"/>
    <property type="match status" value="1"/>
</dbReference>
<dbReference type="PROSITE" id="PS51833">
    <property type="entry name" value="HDOD"/>
    <property type="match status" value="1"/>
</dbReference>
<protein>
    <submittedName>
        <fullName evidence="2">Putative Diguanylate phosphodiesterase</fullName>
    </submittedName>
</protein>
<dbReference type="InterPro" id="IPR013976">
    <property type="entry name" value="HDOD"/>
</dbReference>
<dbReference type="SUPFAM" id="SSF141868">
    <property type="entry name" value="EAL domain-like"/>
    <property type="match status" value="1"/>
</dbReference>
<name>A0A212IWP6_9BACT</name>
<dbReference type="InterPro" id="IPR052340">
    <property type="entry name" value="RNase_Y/CdgJ"/>
</dbReference>
<evidence type="ECO:0000259" key="1">
    <source>
        <dbReference type="PROSITE" id="PS51833"/>
    </source>
</evidence>
<dbReference type="EMBL" id="FLUP01000001">
    <property type="protein sequence ID" value="SBV91653.1"/>
    <property type="molecule type" value="Genomic_DNA"/>
</dbReference>
<dbReference type="InterPro" id="IPR001633">
    <property type="entry name" value="EAL_dom"/>
</dbReference>
<dbReference type="Pfam" id="PF00563">
    <property type="entry name" value="EAL"/>
    <property type="match status" value="1"/>
</dbReference>
<evidence type="ECO:0000313" key="2">
    <source>
        <dbReference type="EMBL" id="SBV91653.1"/>
    </source>
</evidence>
<sequence length="423" mass="48875">MVKQDINEKHQVYEHYYIARQPIFTHSGKCFGWELLFRNAEDLSKAVFTSDAVATSQVIVDGLVRICADLNPNYKVFINFPKEMLDRYFSLIVSKNQCVLEILETVTPTEHILKEIKAIKSLGYLLALDDYVGSDFHKEFLNFVDIVKVDFKELSTNEQKKLVYNTAKKINKSLHILAEKVEDNEEYKFAKKCGYDLFQGLFFQKPELIKGRKVPLHTKSRVSFLQILSSRDLTKQELEKILQHDTALSYRLLKYVNSAVFPQHKPIQNIPQAILYLGIIPLQKWILCCVLAASCNNEIKSELAFLGSVRGYFFQWIASKNKKLNTSDAFSLGLFSTLEALYEFPFHVLFDAVPLQDDIINALSFNSGPLVDWMRMIKAIESDDMLVAFELLKKLNVDDPCQAVRKYQEIYIARRSDFYSYAM</sequence>
<dbReference type="RefSeq" id="WP_296934901.1">
    <property type="nucleotide sequence ID" value="NZ_LT598928.1"/>
</dbReference>
<dbReference type="PIRSF" id="PIRSF003180">
    <property type="entry name" value="DiGMPpdiest_YuxH"/>
    <property type="match status" value="1"/>
</dbReference>
<dbReference type="AlphaFoldDB" id="A0A212IWP6"/>
<dbReference type="PANTHER" id="PTHR33525">
    <property type="match status" value="1"/>
</dbReference>
<dbReference type="SUPFAM" id="SSF109604">
    <property type="entry name" value="HD-domain/PDEase-like"/>
    <property type="match status" value="1"/>
</dbReference>
<reference evidence="2" key="1">
    <citation type="submission" date="2016-04" db="EMBL/GenBank/DDBJ databases">
        <authorList>
            <person name="Evans L.H."/>
            <person name="Alamgir A."/>
            <person name="Owens N."/>
            <person name="Weber N.D."/>
            <person name="Virtaneva K."/>
            <person name="Barbian K."/>
            <person name="Babar A."/>
            <person name="Rosenke K."/>
        </authorList>
    </citation>
    <scope>NUCLEOTIDE SEQUENCE</scope>
    <source>
        <strain evidence="2">92-2</strain>
    </source>
</reference>
<dbReference type="InterPro" id="IPR035919">
    <property type="entry name" value="EAL_sf"/>
</dbReference>
<organism evidence="2">
    <name type="scientific">uncultured Desulfovibrio sp</name>
    <dbReference type="NCBI Taxonomy" id="167968"/>
    <lineage>
        <taxon>Bacteria</taxon>
        <taxon>Pseudomonadati</taxon>
        <taxon>Thermodesulfobacteriota</taxon>
        <taxon>Desulfovibrionia</taxon>
        <taxon>Desulfovibrionales</taxon>
        <taxon>Desulfovibrionaceae</taxon>
        <taxon>Desulfovibrio</taxon>
        <taxon>environmental samples</taxon>
    </lineage>
</organism>
<dbReference type="InterPro" id="IPR014408">
    <property type="entry name" value="dGMP_Pdiesterase_EAL/HD-GYP"/>
</dbReference>
<dbReference type="Pfam" id="PF08668">
    <property type="entry name" value="HDOD"/>
    <property type="match status" value="1"/>
</dbReference>
<dbReference type="Gene3D" id="3.20.20.450">
    <property type="entry name" value="EAL domain"/>
    <property type="match status" value="1"/>
</dbReference>
<dbReference type="PANTHER" id="PTHR33525:SF4">
    <property type="entry name" value="CYCLIC DI-GMP PHOSPHODIESTERASE CDGJ"/>
    <property type="match status" value="1"/>
</dbReference>
<gene>
    <name evidence="2" type="ORF">KM92DES2_10163</name>
</gene>
<proteinExistence type="predicted"/>
<accession>A0A212IWP6</accession>
<feature type="domain" description="HDOD" evidence="1">
    <location>
        <begin position="214"/>
        <end position="411"/>
    </location>
</feature>